<feature type="domain" description="Metallo-beta-lactamase" evidence="1">
    <location>
        <begin position="10"/>
        <end position="209"/>
    </location>
</feature>
<dbReference type="Gene3D" id="3.60.15.10">
    <property type="entry name" value="Ribonuclease Z/Hydroxyacylglutathione hydrolase-like"/>
    <property type="match status" value="1"/>
</dbReference>
<dbReference type="RefSeq" id="WP_055466847.1">
    <property type="nucleotide sequence ID" value="NZ_CP089603.1"/>
</dbReference>
<name>A0A0Q2M864_VIBFU</name>
<dbReference type="EMBL" id="LKHS01000020">
    <property type="protein sequence ID" value="KQH84257.1"/>
    <property type="molecule type" value="Genomic_DNA"/>
</dbReference>
<sequence>MKLHTLKGYIQNIYLAEYPDKLLLLDGASRADVPMIQAFIETTLERPLSDLKAVVVTHMHPDHAGGAHKLRELTGCHIVSANKATHWYQGWDGVLMYLTDLALAHWMANRLRSPKRRLWFARKLLADVRVSDGDTIPGFDEWQVLETPGHTDRDLSVYHAEQGILYVADLIVEVKKRLISPFPIFYPNQYRRSVKRVLDLAPNTLLLAHGQDIPFDEAAYQHLIDTAPVRPATHWRVAKLKAKSVLKSVWLFGFLERKNQL</sequence>
<proteinExistence type="predicted"/>
<dbReference type="AlphaFoldDB" id="A0A0Q2M864"/>
<evidence type="ECO:0000313" key="3">
    <source>
        <dbReference type="Proteomes" id="UP000051221"/>
    </source>
</evidence>
<dbReference type="InterPro" id="IPR050855">
    <property type="entry name" value="NDM-1-like"/>
</dbReference>
<protein>
    <submittedName>
        <fullName evidence="2">Zn-dependent hydrolase</fullName>
    </submittedName>
</protein>
<dbReference type="SMART" id="SM00849">
    <property type="entry name" value="Lactamase_B"/>
    <property type="match status" value="1"/>
</dbReference>
<keyword evidence="2" id="KW-0378">Hydrolase</keyword>
<reference evidence="2 3" key="1">
    <citation type="submission" date="2015-08" db="EMBL/GenBank/DDBJ databases">
        <title>Antibacterial properties of a collection of Vibrionaceae strains.</title>
        <authorList>
            <person name="Giubergia S."/>
        </authorList>
    </citation>
    <scope>NUCLEOTIDE SEQUENCE [LARGE SCALE GENOMIC DNA]</scope>
    <source>
        <strain evidence="2 3">S0821</strain>
    </source>
</reference>
<dbReference type="SUPFAM" id="SSF56281">
    <property type="entry name" value="Metallo-hydrolase/oxidoreductase"/>
    <property type="match status" value="1"/>
</dbReference>
<evidence type="ECO:0000313" key="2">
    <source>
        <dbReference type="EMBL" id="KQH84257.1"/>
    </source>
</evidence>
<dbReference type="PANTHER" id="PTHR42951">
    <property type="entry name" value="METALLO-BETA-LACTAMASE DOMAIN-CONTAINING"/>
    <property type="match status" value="1"/>
</dbReference>
<dbReference type="InterPro" id="IPR036866">
    <property type="entry name" value="RibonucZ/Hydroxyglut_hydro"/>
</dbReference>
<keyword evidence="3" id="KW-1185">Reference proteome</keyword>
<accession>A0A0Q2M864</accession>
<dbReference type="GO" id="GO:0016787">
    <property type="term" value="F:hydrolase activity"/>
    <property type="evidence" value="ECO:0007669"/>
    <property type="project" value="UniProtKB-KW"/>
</dbReference>
<evidence type="ECO:0000259" key="1">
    <source>
        <dbReference type="SMART" id="SM00849"/>
    </source>
</evidence>
<dbReference type="InterPro" id="IPR001279">
    <property type="entry name" value="Metallo-B-lactamas"/>
</dbReference>
<dbReference type="InParanoid" id="A0A0Q2M864"/>
<organism evidence="2 3">
    <name type="scientific">Vibrio furnissii</name>
    <dbReference type="NCBI Taxonomy" id="29494"/>
    <lineage>
        <taxon>Bacteria</taxon>
        <taxon>Pseudomonadati</taxon>
        <taxon>Pseudomonadota</taxon>
        <taxon>Gammaproteobacteria</taxon>
        <taxon>Vibrionales</taxon>
        <taxon>Vibrionaceae</taxon>
        <taxon>Vibrio</taxon>
    </lineage>
</organism>
<comment type="caution">
    <text evidence="2">The sequence shown here is derived from an EMBL/GenBank/DDBJ whole genome shotgun (WGS) entry which is preliminary data.</text>
</comment>
<dbReference type="PANTHER" id="PTHR42951:SF17">
    <property type="entry name" value="METALLO-BETA-LACTAMASE DOMAIN-CONTAINING PROTEIN"/>
    <property type="match status" value="1"/>
</dbReference>
<gene>
    <name evidence="2" type="ORF">AMR76_18690</name>
</gene>
<dbReference type="Proteomes" id="UP000051221">
    <property type="component" value="Unassembled WGS sequence"/>
</dbReference>
<dbReference type="Pfam" id="PF00753">
    <property type="entry name" value="Lactamase_B"/>
    <property type="match status" value="1"/>
</dbReference>